<dbReference type="Pfam" id="PF13193">
    <property type="entry name" value="AMP-binding_C"/>
    <property type="match status" value="1"/>
</dbReference>
<dbReference type="PANTHER" id="PTHR43767:SF9">
    <property type="entry name" value="LONG-CHAIN-FATTY-ACID--COA LIGASE"/>
    <property type="match status" value="1"/>
</dbReference>
<dbReference type="SUPFAM" id="SSF56801">
    <property type="entry name" value="Acetyl-CoA synthetase-like"/>
    <property type="match status" value="1"/>
</dbReference>
<dbReference type="Proteomes" id="UP000036780">
    <property type="component" value="Unassembled WGS sequence"/>
</dbReference>
<proteinExistence type="inferred from homology"/>
<evidence type="ECO:0000256" key="2">
    <source>
        <dbReference type="ARBA" id="ARBA00022598"/>
    </source>
</evidence>
<dbReference type="RefSeq" id="WP_050353316.1">
    <property type="nucleotide sequence ID" value="NZ_BOSN01000009.1"/>
</dbReference>
<dbReference type="Gene3D" id="2.30.38.10">
    <property type="entry name" value="Luciferase, Domain 3"/>
    <property type="match status" value="1"/>
</dbReference>
<evidence type="ECO:0000313" key="5">
    <source>
        <dbReference type="EMBL" id="KNE20732.1"/>
    </source>
</evidence>
<dbReference type="Gene3D" id="3.30.300.30">
    <property type="match status" value="1"/>
</dbReference>
<dbReference type="FunFam" id="3.30.300.30:FF:000008">
    <property type="entry name" value="2,3-dihydroxybenzoate-AMP ligase"/>
    <property type="match status" value="1"/>
</dbReference>
<dbReference type="PANTHER" id="PTHR43767">
    <property type="entry name" value="LONG-CHAIN-FATTY-ACID--COA LIGASE"/>
    <property type="match status" value="1"/>
</dbReference>
<sequence length="561" mass="63547">MGGTRSWHQHYPPEIKTSIQYDEKPLHAFLLESAETFPKKKALHFMGKDMTYEELYLQATKMANYLQRLGMEKGDRIAIMLPNCPQSVIAYYGALMAGGIVVQTNPLYKERELEYQLKDSGATIIVCLDILLPRVMNVKNNTDVKHTIVASIKDYLPFPKNLIYPYIQKKQYNMVVKVEQSEDVHVWDYMMDIAQPAYEKVTVDAKEDLALLQYTGGTTGNPKGVMLTHYNLVSNVQMCQAWIYNIIPGEEIVLGVLPFFHVYGMTAVMNNAIMIGAKMILLPKFDATEVLKTIDKYKPTLFPGAPTIYVALLNHPKLEQYDLSSIEACISGSAPLPMEIQEQFEKVTGGKLVEGYGLTETSPVTHANFVWHERRSGSIGVPWPDTDAKIIDAETMEEAPIGEVGEIAVKGPQIMKGYWNNPEETAQVLKDGWLLTGDLGYQTEDGYFYVVDRKKDMIIAGGYNIYPREVEEVLYEHEAIQEVVVAGVPDPYRGETVKAYIVLKPGYSITETDLNTYCRQHLAAFKVPRIYEFRQELPKTAVGKILRRQLVDEEKEKLQVK</sequence>
<dbReference type="GO" id="GO:0016877">
    <property type="term" value="F:ligase activity, forming carbon-sulfur bonds"/>
    <property type="evidence" value="ECO:0007669"/>
    <property type="project" value="UniProtKB-ARBA"/>
</dbReference>
<dbReference type="NCBIfam" id="NF004837">
    <property type="entry name" value="PRK06187.1"/>
    <property type="match status" value="1"/>
</dbReference>
<dbReference type="Gene3D" id="3.40.50.980">
    <property type="match status" value="2"/>
</dbReference>
<dbReference type="GeneID" id="66870037"/>
<comment type="caution">
    <text evidence="5">The sequence shown here is derived from an EMBL/GenBank/DDBJ whole genome shotgun (WGS) entry which is preliminary data.</text>
</comment>
<evidence type="ECO:0000259" key="3">
    <source>
        <dbReference type="Pfam" id="PF00501"/>
    </source>
</evidence>
<dbReference type="Pfam" id="PF00501">
    <property type="entry name" value="AMP-binding"/>
    <property type="match status" value="1"/>
</dbReference>
<gene>
    <name evidence="5" type="ORF">AFK71_20625</name>
</gene>
<dbReference type="EMBL" id="LGTO01000007">
    <property type="protein sequence ID" value="KNE20732.1"/>
    <property type="molecule type" value="Genomic_DNA"/>
</dbReference>
<dbReference type="OrthoDB" id="9803968at2"/>
<dbReference type="InterPro" id="IPR000873">
    <property type="entry name" value="AMP-dep_synth/lig_dom"/>
</dbReference>
<evidence type="ECO:0000259" key="4">
    <source>
        <dbReference type="Pfam" id="PF13193"/>
    </source>
</evidence>
<dbReference type="CDD" id="cd05936">
    <property type="entry name" value="FC-FACS_FadD_like"/>
    <property type="match status" value="1"/>
</dbReference>
<evidence type="ECO:0000256" key="1">
    <source>
        <dbReference type="ARBA" id="ARBA00006432"/>
    </source>
</evidence>
<dbReference type="InterPro" id="IPR020845">
    <property type="entry name" value="AMP-binding_CS"/>
</dbReference>
<protein>
    <submittedName>
        <fullName evidence="5">Long-chain fatty acid--CoA ligase</fullName>
    </submittedName>
</protein>
<dbReference type="AlphaFoldDB" id="A0A0L0QQ56"/>
<dbReference type="PATRIC" id="fig|1473.5.peg.2894"/>
<dbReference type="PROSITE" id="PS00455">
    <property type="entry name" value="AMP_BINDING"/>
    <property type="match status" value="1"/>
</dbReference>
<name>A0A0L0QQ56_VIRPA</name>
<feature type="domain" description="AMP-dependent synthetase/ligase" evidence="3">
    <location>
        <begin position="32"/>
        <end position="419"/>
    </location>
</feature>
<keyword evidence="2 5" id="KW-0436">Ligase</keyword>
<comment type="similarity">
    <text evidence="1">Belongs to the ATP-dependent AMP-binding enzyme family.</text>
</comment>
<keyword evidence="6" id="KW-1185">Reference proteome</keyword>
<dbReference type="FunFam" id="3.40.50.12780:FF:000003">
    <property type="entry name" value="Long-chain-fatty-acid--CoA ligase FadD"/>
    <property type="match status" value="1"/>
</dbReference>
<dbReference type="InterPro" id="IPR045851">
    <property type="entry name" value="AMP-bd_C_sf"/>
</dbReference>
<evidence type="ECO:0000313" key="6">
    <source>
        <dbReference type="Proteomes" id="UP000036780"/>
    </source>
</evidence>
<accession>A0A0L0QQ56</accession>
<organism evidence="5 6">
    <name type="scientific">Virgibacillus pantothenticus</name>
    <dbReference type="NCBI Taxonomy" id="1473"/>
    <lineage>
        <taxon>Bacteria</taxon>
        <taxon>Bacillati</taxon>
        <taxon>Bacillota</taxon>
        <taxon>Bacilli</taxon>
        <taxon>Bacillales</taxon>
        <taxon>Bacillaceae</taxon>
        <taxon>Virgibacillus</taxon>
    </lineage>
</organism>
<dbReference type="InterPro" id="IPR025110">
    <property type="entry name" value="AMP-bd_C"/>
</dbReference>
<reference evidence="6" key="1">
    <citation type="submission" date="2015-07" db="EMBL/GenBank/DDBJ databases">
        <title>Fjat-10053 dsm26.</title>
        <authorList>
            <person name="Liu B."/>
            <person name="Wang J."/>
            <person name="Zhu Y."/>
            <person name="Liu G."/>
            <person name="Chen Q."/>
            <person name="Chen Z."/>
            <person name="Lan J."/>
            <person name="Che J."/>
            <person name="Ge C."/>
            <person name="Shi H."/>
            <person name="Pan Z."/>
            <person name="Liu X."/>
        </authorList>
    </citation>
    <scope>NUCLEOTIDE SEQUENCE [LARGE SCALE GENOMIC DNA]</scope>
    <source>
        <strain evidence="6">DSM 26</strain>
    </source>
</reference>
<feature type="domain" description="AMP-binding enzyme C-terminal" evidence="4">
    <location>
        <begin position="469"/>
        <end position="544"/>
    </location>
</feature>
<dbReference type="InterPro" id="IPR050237">
    <property type="entry name" value="ATP-dep_AMP-bd_enzyme"/>
</dbReference>